<proteinExistence type="predicted"/>
<evidence type="ECO:0000259" key="1">
    <source>
        <dbReference type="PROSITE" id="PS50097"/>
    </source>
</evidence>
<dbReference type="SMART" id="SM00225">
    <property type="entry name" value="BTB"/>
    <property type="match status" value="1"/>
</dbReference>
<dbReference type="InterPro" id="IPR011333">
    <property type="entry name" value="SKP1/BTB/POZ_sf"/>
</dbReference>
<dbReference type="Gene3D" id="3.30.710.10">
    <property type="entry name" value="Potassium Channel Kv1.1, Chain A"/>
    <property type="match status" value="1"/>
</dbReference>
<protein>
    <recommendedName>
        <fullName evidence="1">BTB domain-containing protein</fullName>
    </recommendedName>
</protein>
<dbReference type="InterPro" id="IPR000210">
    <property type="entry name" value="BTB/POZ_dom"/>
</dbReference>
<evidence type="ECO:0000313" key="2">
    <source>
        <dbReference type="EMBL" id="CAL1717256.1"/>
    </source>
</evidence>
<dbReference type="Pfam" id="PF00651">
    <property type="entry name" value="BTB"/>
    <property type="match status" value="1"/>
</dbReference>
<evidence type="ECO:0000313" key="3">
    <source>
        <dbReference type="Proteomes" id="UP001497453"/>
    </source>
</evidence>
<sequence>MDPQSIHSTLNASESLKPHPEYYFPDGNIVLLAGSSAFRVHSFILARRSDLFRDLFDIPQPQDDEYSYDGCTVVHLSDSAKEIDFLLFMMYDGGRSYFSAAYSLSFAQVAMMLHLGTKYQMEDVREEAISRLWRCYPSHLPHFDNEVTRRDSIYDAHPFDAIRLAHRFGLDFILPPAYYLCTRMGLDTMVKAARKGWWNFDDLRICMKARKKLRTAEIAANRSFASYLESWSNIAWQTVCINPTVCNDTMRLCINILKWCKYNTNRGLLVNDLNWCLYIASRAPLCYSCIALFGHVHDVQRSKIWSELGQYCNVPNWSSTSIIRRCALGAERRLSLMIPRSVGDNHITPNTLFLYVYQVSRFVNTSLVITI</sequence>
<dbReference type="EMBL" id="OZ037952">
    <property type="protein sequence ID" value="CAL1717256.1"/>
    <property type="molecule type" value="Genomic_DNA"/>
</dbReference>
<feature type="domain" description="BTB" evidence="1">
    <location>
        <begin position="27"/>
        <end position="93"/>
    </location>
</feature>
<dbReference type="PROSITE" id="PS50097">
    <property type="entry name" value="BTB"/>
    <property type="match status" value="1"/>
</dbReference>
<dbReference type="Proteomes" id="UP001497453">
    <property type="component" value="Chromosome 9"/>
</dbReference>
<reference evidence="3" key="1">
    <citation type="submission" date="2024-04" db="EMBL/GenBank/DDBJ databases">
        <authorList>
            <person name="Shaw F."/>
            <person name="Minotto A."/>
        </authorList>
    </citation>
    <scope>NUCLEOTIDE SEQUENCE [LARGE SCALE GENOMIC DNA]</scope>
</reference>
<dbReference type="SUPFAM" id="SSF54695">
    <property type="entry name" value="POZ domain"/>
    <property type="match status" value="1"/>
</dbReference>
<gene>
    <name evidence="2" type="ORF">GFSPODELE1_LOCUS11135</name>
</gene>
<organism evidence="2 3">
    <name type="scientific">Somion occarium</name>
    <dbReference type="NCBI Taxonomy" id="3059160"/>
    <lineage>
        <taxon>Eukaryota</taxon>
        <taxon>Fungi</taxon>
        <taxon>Dikarya</taxon>
        <taxon>Basidiomycota</taxon>
        <taxon>Agaricomycotina</taxon>
        <taxon>Agaricomycetes</taxon>
        <taxon>Polyporales</taxon>
        <taxon>Cerrenaceae</taxon>
        <taxon>Somion</taxon>
    </lineage>
</organism>
<keyword evidence="3" id="KW-1185">Reference proteome</keyword>
<name>A0ABP1EB62_9APHY</name>
<accession>A0ABP1EB62</accession>